<accession>V4NWK6</accession>
<dbReference type="EMBL" id="AWGB01000128">
    <property type="protein sequence ID" value="ESQ77540.1"/>
    <property type="molecule type" value="Genomic_DNA"/>
</dbReference>
<dbReference type="PATRIC" id="fig|1121022.4.peg.4771"/>
<proteinExistence type="predicted"/>
<sequence length="107" mass="12450">MPLIGAVMLLATETQKAIGIKRISQIKRELFPHKRNQAQEAFDKSPEHIRRTVCFHAGLKERHIKMKFAEMSYSERKQIVWALNDLIDLSKTLPRFISDDDCELNVN</sequence>
<dbReference type="AlphaFoldDB" id="V4NWK6"/>
<reference evidence="1 2" key="1">
    <citation type="journal article" date="2014" name="Nature">
        <title>Sequential evolution of bacterial morphology by co-option of a developmental regulator.</title>
        <authorList>
            <person name="Jiang C."/>
            <person name="Brown P.J."/>
            <person name="Ducret A."/>
            <person name="Brun Y.V."/>
        </authorList>
    </citation>
    <scope>NUCLEOTIDE SEQUENCE [LARGE SCALE GENOMIC DNA]</scope>
    <source>
        <strain evidence="1 2">DSM 16100</strain>
    </source>
</reference>
<gene>
    <name evidence="1" type="ORF">ABENE_23315</name>
</gene>
<evidence type="ECO:0000313" key="1">
    <source>
        <dbReference type="EMBL" id="ESQ77540.1"/>
    </source>
</evidence>
<evidence type="ECO:0000313" key="2">
    <source>
        <dbReference type="Proteomes" id="UP000017837"/>
    </source>
</evidence>
<dbReference type="eggNOG" id="ENOG5033BBJ">
    <property type="taxonomic scope" value="Bacteria"/>
</dbReference>
<keyword evidence="2" id="KW-1185">Reference proteome</keyword>
<protein>
    <submittedName>
        <fullName evidence="1">Uncharacterized protein</fullName>
    </submittedName>
</protein>
<organism evidence="1 2">
    <name type="scientific">Asticcacaulis benevestitus DSM 16100 = ATCC BAA-896</name>
    <dbReference type="NCBI Taxonomy" id="1121022"/>
    <lineage>
        <taxon>Bacteria</taxon>
        <taxon>Pseudomonadati</taxon>
        <taxon>Pseudomonadota</taxon>
        <taxon>Alphaproteobacteria</taxon>
        <taxon>Caulobacterales</taxon>
        <taxon>Caulobacteraceae</taxon>
        <taxon>Asticcacaulis</taxon>
    </lineage>
</organism>
<name>V4NWK6_9CAUL</name>
<comment type="caution">
    <text evidence="1">The sequence shown here is derived from an EMBL/GenBank/DDBJ whole genome shotgun (WGS) entry which is preliminary data.</text>
</comment>
<dbReference type="Proteomes" id="UP000017837">
    <property type="component" value="Unassembled WGS sequence"/>
</dbReference>